<gene>
    <name evidence="1" type="ORF">CAP_4664</name>
</gene>
<evidence type="ECO:0008006" key="3">
    <source>
        <dbReference type="Google" id="ProtNLM"/>
    </source>
</evidence>
<comment type="caution">
    <text evidence="1">The sequence shown here is derived from an EMBL/GenBank/DDBJ whole genome shotgun (WGS) entry which is preliminary data.</text>
</comment>
<dbReference type="OrthoDB" id="5523021at2"/>
<dbReference type="PANTHER" id="PTHR34613">
    <property type="entry name" value="SLL0800 PROTEIN"/>
    <property type="match status" value="1"/>
</dbReference>
<dbReference type="AlphaFoldDB" id="A0A017T5B6"/>
<organism evidence="1 2">
    <name type="scientific">Chondromyces apiculatus DSM 436</name>
    <dbReference type="NCBI Taxonomy" id="1192034"/>
    <lineage>
        <taxon>Bacteria</taxon>
        <taxon>Pseudomonadati</taxon>
        <taxon>Myxococcota</taxon>
        <taxon>Polyangia</taxon>
        <taxon>Polyangiales</taxon>
        <taxon>Polyangiaceae</taxon>
        <taxon>Chondromyces</taxon>
    </lineage>
</organism>
<evidence type="ECO:0000313" key="2">
    <source>
        <dbReference type="Proteomes" id="UP000019678"/>
    </source>
</evidence>
<sequence>MPSLDHEALVDLFRNRPTLAAELLRAVLRRPLPRYREARITSADLSEVLPADRRADLLILLTNAQQKPVLAIVLEIQLHPDRAKRYVWPVYVTHTRARHQCPTRLVVVTINPRMVRWCSRPIPTGHAGFTLEPLVLGPSCVPVVTDPAQARASPELAVLSAMTHGKSAAGLAIAGAFLEGAAALEDTPYGDYLDLVLSSLNEAARRRLQAMLTAKREYRSEYFRNLVAEGVAEGQWKAKSEAVLSVLDTRGLDVSAEVRERILASKDLAELEQWLRRAVVVSSAEELFAPPAS</sequence>
<reference evidence="1 2" key="1">
    <citation type="submission" date="2013-05" db="EMBL/GenBank/DDBJ databases">
        <title>Genome assembly of Chondromyces apiculatus DSM 436.</title>
        <authorList>
            <person name="Sharma G."/>
            <person name="Khatri I."/>
            <person name="Kaur C."/>
            <person name="Mayilraj S."/>
            <person name="Subramanian S."/>
        </authorList>
    </citation>
    <scope>NUCLEOTIDE SEQUENCE [LARGE SCALE GENOMIC DNA]</scope>
    <source>
        <strain evidence="1 2">DSM 436</strain>
    </source>
</reference>
<dbReference type="EMBL" id="ASRX01000037">
    <property type="protein sequence ID" value="EYF04187.1"/>
    <property type="molecule type" value="Genomic_DNA"/>
</dbReference>
<name>A0A017T5B6_9BACT</name>
<dbReference type="RefSeq" id="WP_044244499.1">
    <property type="nucleotide sequence ID" value="NZ_ASRX01000037.1"/>
</dbReference>
<protein>
    <recommendedName>
        <fullName evidence="3">Transposase (putative) YhgA-like domain-containing protein</fullName>
    </recommendedName>
</protein>
<dbReference type="Proteomes" id="UP000019678">
    <property type="component" value="Unassembled WGS sequence"/>
</dbReference>
<dbReference type="PANTHER" id="PTHR34613:SF1">
    <property type="entry name" value="SLL6017 PROTEIN"/>
    <property type="match status" value="1"/>
</dbReference>
<evidence type="ECO:0000313" key="1">
    <source>
        <dbReference type="EMBL" id="EYF04187.1"/>
    </source>
</evidence>
<keyword evidence="2" id="KW-1185">Reference proteome</keyword>
<proteinExistence type="predicted"/>
<dbReference type="STRING" id="1192034.CAP_4664"/>
<accession>A0A017T5B6</accession>
<dbReference type="eggNOG" id="COG1317">
    <property type="taxonomic scope" value="Bacteria"/>
</dbReference>